<organism evidence="1 2">
    <name type="scientific">Fundidesulfovibrio magnetotacticus</name>
    <dbReference type="NCBI Taxonomy" id="2730080"/>
    <lineage>
        <taxon>Bacteria</taxon>
        <taxon>Pseudomonadati</taxon>
        <taxon>Thermodesulfobacteriota</taxon>
        <taxon>Desulfovibrionia</taxon>
        <taxon>Desulfovibrionales</taxon>
        <taxon>Desulfovibrionaceae</taxon>
        <taxon>Fundidesulfovibrio</taxon>
    </lineage>
</organism>
<accession>A0A6V8LQZ1</accession>
<reference evidence="1 2" key="1">
    <citation type="submission" date="2020-04" db="EMBL/GenBank/DDBJ databases">
        <authorList>
            <consortium name="Desulfovibrio sp. FSS-1 genome sequencing consortium"/>
            <person name="Shimoshige H."/>
            <person name="Kobayashi H."/>
            <person name="Maekawa T."/>
        </authorList>
    </citation>
    <scope>NUCLEOTIDE SEQUENCE [LARGE SCALE GENOMIC DNA]</scope>
    <source>
        <strain evidence="1 2">SIID29052-01</strain>
    </source>
</reference>
<sequence>MQITAKTIKEDLARCKAAYLKNEDLRSLATLASALKAFVAVKLPGTDRAEIESLLREAFSNINKMQRIQKLVPKGLPYVKGQEPKLFQFVAAVYKKVQEDLERESLAQMRERKLKIDQLIIKGQKYLEENNLLEAQRSFREAVSLRVDEDGLFPMLAVKLQDKGHHKASIEYLRGAMETSPENPRAYDLLATAALKSGEPDACLKAIADARKKAGDRPLMMAASAYLKARAGRRDEAMAEARAALDASPGLELASRTMKLLQKHG</sequence>
<dbReference type="RefSeq" id="WP_173083923.1">
    <property type="nucleotide sequence ID" value="NZ_BLTE01000008.1"/>
</dbReference>
<reference evidence="1 2" key="2">
    <citation type="submission" date="2020-05" db="EMBL/GenBank/DDBJ databases">
        <title>Draft genome sequence of Desulfovibrio sp. strainFSS-1.</title>
        <authorList>
            <person name="Shimoshige H."/>
            <person name="Kobayashi H."/>
            <person name="Maekawa T."/>
        </authorList>
    </citation>
    <scope>NUCLEOTIDE SEQUENCE [LARGE SCALE GENOMIC DNA]</scope>
    <source>
        <strain evidence="1 2">SIID29052-01</strain>
    </source>
</reference>
<comment type="caution">
    <text evidence="1">The sequence shown here is derived from an EMBL/GenBank/DDBJ whole genome shotgun (WGS) entry which is preliminary data.</text>
</comment>
<evidence type="ECO:0000313" key="1">
    <source>
        <dbReference type="EMBL" id="GFK94134.1"/>
    </source>
</evidence>
<protein>
    <recommendedName>
        <fullName evidence="3">Tetratricopeptide repeat protein</fullName>
    </recommendedName>
</protein>
<proteinExistence type="predicted"/>
<dbReference type="AlphaFoldDB" id="A0A6V8LQZ1"/>
<dbReference type="EMBL" id="BLTE01000008">
    <property type="protein sequence ID" value="GFK94134.1"/>
    <property type="molecule type" value="Genomic_DNA"/>
</dbReference>
<name>A0A6V8LQZ1_9BACT</name>
<evidence type="ECO:0000313" key="2">
    <source>
        <dbReference type="Proteomes" id="UP000494245"/>
    </source>
</evidence>
<dbReference type="SUPFAM" id="SSF48452">
    <property type="entry name" value="TPR-like"/>
    <property type="match status" value="1"/>
</dbReference>
<dbReference type="Proteomes" id="UP000494245">
    <property type="component" value="Unassembled WGS sequence"/>
</dbReference>
<gene>
    <name evidence="1" type="ORF">NNJEOMEG_01973</name>
</gene>
<keyword evidence="2" id="KW-1185">Reference proteome</keyword>
<dbReference type="Gene3D" id="1.25.40.10">
    <property type="entry name" value="Tetratricopeptide repeat domain"/>
    <property type="match status" value="1"/>
</dbReference>
<dbReference type="Pfam" id="PF14559">
    <property type="entry name" value="TPR_19"/>
    <property type="match status" value="1"/>
</dbReference>
<dbReference type="InterPro" id="IPR011990">
    <property type="entry name" value="TPR-like_helical_dom_sf"/>
</dbReference>
<evidence type="ECO:0008006" key="3">
    <source>
        <dbReference type="Google" id="ProtNLM"/>
    </source>
</evidence>